<dbReference type="GO" id="GO:0032259">
    <property type="term" value="P:methylation"/>
    <property type="evidence" value="ECO:0007669"/>
    <property type="project" value="UniProtKB-KW"/>
</dbReference>
<dbReference type="Gene3D" id="3.40.50.150">
    <property type="entry name" value="Vaccinia Virus protein VP39"/>
    <property type="match status" value="1"/>
</dbReference>
<dbReference type="InterPro" id="IPR041698">
    <property type="entry name" value="Methyltransf_25"/>
</dbReference>
<organism evidence="4 5">
    <name type="scientific">Oceanirhabdus seepicola</name>
    <dbReference type="NCBI Taxonomy" id="2828781"/>
    <lineage>
        <taxon>Bacteria</taxon>
        <taxon>Bacillati</taxon>
        <taxon>Bacillota</taxon>
        <taxon>Clostridia</taxon>
        <taxon>Eubacteriales</taxon>
        <taxon>Clostridiaceae</taxon>
        <taxon>Oceanirhabdus</taxon>
    </lineage>
</organism>
<gene>
    <name evidence="4" type="ORF">KDK92_10320</name>
</gene>
<dbReference type="Pfam" id="PF13649">
    <property type="entry name" value="Methyltransf_25"/>
    <property type="match status" value="1"/>
</dbReference>
<comment type="caution">
    <text evidence="4">The sequence shown here is derived from an EMBL/GenBank/DDBJ whole genome shotgun (WGS) entry which is preliminary data.</text>
</comment>
<dbReference type="EMBL" id="JAGSOJ010000002">
    <property type="protein sequence ID" value="MCM1990127.1"/>
    <property type="molecule type" value="Genomic_DNA"/>
</dbReference>
<name>A0A9J6P009_9CLOT</name>
<dbReference type="PANTHER" id="PTHR43861:SF1">
    <property type="entry name" value="TRANS-ACONITATE 2-METHYLTRANSFERASE"/>
    <property type="match status" value="1"/>
</dbReference>
<evidence type="ECO:0000256" key="2">
    <source>
        <dbReference type="ARBA" id="ARBA00022679"/>
    </source>
</evidence>
<dbReference type="AlphaFoldDB" id="A0A9J6P009"/>
<reference evidence="4" key="2">
    <citation type="submission" date="2021-04" db="EMBL/GenBank/DDBJ databases">
        <authorList>
            <person name="Dong X."/>
        </authorList>
    </citation>
    <scope>NUCLEOTIDE SEQUENCE</scope>
    <source>
        <strain evidence="4">ZWT</strain>
    </source>
</reference>
<protein>
    <submittedName>
        <fullName evidence="4">Methyltransferase domain-containing protein</fullName>
    </submittedName>
</protein>
<dbReference type="SUPFAM" id="SSF53335">
    <property type="entry name" value="S-adenosyl-L-methionine-dependent methyltransferases"/>
    <property type="match status" value="1"/>
</dbReference>
<keyword evidence="1 4" id="KW-0489">Methyltransferase</keyword>
<keyword evidence="2" id="KW-0808">Transferase</keyword>
<dbReference type="GO" id="GO:0008168">
    <property type="term" value="F:methyltransferase activity"/>
    <property type="evidence" value="ECO:0007669"/>
    <property type="project" value="UniProtKB-KW"/>
</dbReference>
<sequence>MMFYDILSKYYDTIFPFSNVKKEFLMEEFRNGERILDVACGSGTYSLELDEEGKKVTAIDLDEKMVELLRNKKTSSSRVHEMVMDMTKIKELNQEFDGIFCIGNSLVHLPDKKIIGDFINDCYDVLSENGKMIIQVINYDKILKENMSGLPDIVRDEGGLEFIRDYIMKSNGNIEFKGTIKFHSGEKYVNSVELVPIVKDELEECFKRFKNVTFYGGFDKKTWRLETLPTVIVAEK</sequence>
<evidence type="ECO:0000313" key="4">
    <source>
        <dbReference type="EMBL" id="MCM1990127.1"/>
    </source>
</evidence>
<keyword evidence="5" id="KW-1185">Reference proteome</keyword>
<feature type="domain" description="Methyltransferase" evidence="3">
    <location>
        <begin position="35"/>
        <end position="130"/>
    </location>
</feature>
<dbReference type="CDD" id="cd02440">
    <property type="entry name" value="AdoMet_MTases"/>
    <property type="match status" value="1"/>
</dbReference>
<dbReference type="Proteomes" id="UP001056429">
    <property type="component" value="Unassembled WGS sequence"/>
</dbReference>
<evidence type="ECO:0000313" key="5">
    <source>
        <dbReference type="Proteomes" id="UP001056429"/>
    </source>
</evidence>
<accession>A0A9J6P009</accession>
<evidence type="ECO:0000256" key="1">
    <source>
        <dbReference type="ARBA" id="ARBA00022603"/>
    </source>
</evidence>
<proteinExistence type="predicted"/>
<dbReference type="Gene3D" id="2.20.25.110">
    <property type="entry name" value="S-adenosyl-L-methionine-dependent methyltransferases"/>
    <property type="match status" value="1"/>
</dbReference>
<dbReference type="InterPro" id="IPR029063">
    <property type="entry name" value="SAM-dependent_MTases_sf"/>
</dbReference>
<evidence type="ECO:0000259" key="3">
    <source>
        <dbReference type="Pfam" id="PF13649"/>
    </source>
</evidence>
<reference evidence="4" key="1">
    <citation type="journal article" date="2021" name="mSystems">
        <title>Bacteria and Archaea Synergistically Convert Glycine Betaine to Biogenic Methane in the Formosa Cold Seep of the South China Sea.</title>
        <authorList>
            <person name="Li L."/>
            <person name="Zhang W."/>
            <person name="Zhang S."/>
            <person name="Song L."/>
            <person name="Sun Q."/>
            <person name="Zhang H."/>
            <person name="Xiang H."/>
            <person name="Dong X."/>
        </authorList>
    </citation>
    <scope>NUCLEOTIDE SEQUENCE</scope>
    <source>
        <strain evidence="4">ZWT</strain>
    </source>
</reference>
<dbReference type="RefSeq" id="WP_250859169.1">
    <property type="nucleotide sequence ID" value="NZ_JAGSOJ010000002.1"/>
</dbReference>
<dbReference type="PANTHER" id="PTHR43861">
    <property type="entry name" value="TRANS-ACONITATE 2-METHYLTRANSFERASE-RELATED"/>
    <property type="match status" value="1"/>
</dbReference>